<dbReference type="Proteomes" id="UP000092461">
    <property type="component" value="Unassembled WGS sequence"/>
</dbReference>
<sequence length="167" mass="18693">MKIFVILLIVFATTKAKYLFDDNFLDSSSEEDLNDTPDYRIDFVAVNKVSDFTERNPTAELEMLKMYSDYRGQINYSVGARQRGDRLVGTTSGKKSWPRPQNVALEIRYPTSGVGALVTYVSVNISQSTNLGQAYITRGGIHQRNITVVVEALGTTFVNYVCNIFGL</sequence>
<reference evidence="3" key="3">
    <citation type="submission" date="2020-05" db="UniProtKB">
        <authorList>
            <consortium name="EnsemblMetazoa"/>
        </authorList>
    </citation>
    <scope>IDENTIFICATION</scope>
    <source>
        <strain evidence="3">Jacobina</strain>
    </source>
</reference>
<name>A0A1B0GJA6_LUTLO</name>
<dbReference type="AlphaFoldDB" id="A0A1B0GJA6"/>
<protein>
    <submittedName>
        <fullName evidence="2">Putative transcription activator mbf2</fullName>
    </submittedName>
</protein>
<accession>A0A1B0GJA6</accession>
<evidence type="ECO:0000313" key="4">
    <source>
        <dbReference type="Proteomes" id="UP000092461"/>
    </source>
</evidence>
<reference evidence="2" key="2">
    <citation type="journal article" date="2020" name="BMC">
        <title>Leishmania infection induces a limited differential gene expression in the sand fly midgut.</title>
        <authorList>
            <person name="Coutinho-Abreu I.V."/>
            <person name="Serafim T.D."/>
            <person name="Meneses C."/>
            <person name="Kamhawi S."/>
            <person name="Oliveira F."/>
            <person name="Valenzuela J.G."/>
        </authorList>
    </citation>
    <scope>NUCLEOTIDE SEQUENCE</scope>
    <source>
        <strain evidence="2">Jacobina</strain>
        <tissue evidence="2">Midgut</tissue>
    </source>
</reference>
<dbReference type="EnsemblMetazoa" id="LLOJ006207-RA">
    <property type="protein sequence ID" value="LLOJ006207-PA"/>
    <property type="gene ID" value="LLOJ006207"/>
</dbReference>
<evidence type="ECO:0000313" key="2">
    <source>
        <dbReference type="EMBL" id="MBC1177758.1"/>
    </source>
</evidence>
<dbReference type="EMBL" id="GITU01009055">
    <property type="protein sequence ID" value="MBC1177758.1"/>
    <property type="molecule type" value="Transcribed_RNA"/>
</dbReference>
<proteinExistence type="predicted"/>
<reference evidence="4" key="1">
    <citation type="submission" date="2012-05" db="EMBL/GenBank/DDBJ databases">
        <title>Whole Genome Assembly of Lutzomyia longipalpis.</title>
        <authorList>
            <person name="Richards S."/>
            <person name="Qu C."/>
            <person name="Dillon R."/>
            <person name="Worley K."/>
            <person name="Scherer S."/>
            <person name="Batterton M."/>
            <person name="Taylor A."/>
            <person name="Hawes A."/>
            <person name="Hernandez B."/>
            <person name="Kovar C."/>
            <person name="Mandapat C."/>
            <person name="Pham C."/>
            <person name="Qu C."/>
            <person name="Jing C."/>
            <person name="Bess C."/>
            <person name="Bandaranaike D."/>
            <person name="Ngo D."/>
            <person name="Ongeri F."/>
            <person name="Arias F."/>
            <person name="Lara F."/>
            <person name="Weissenberger G."/>
            <person name="Kamau G."/>
            <person name="Han H."/>
            <person name="Shen H."/>
            <person name="Dinh H."/>
            <person name="Khalil I."/>
            <person name="Jones J."/>
            <person name="Shafer J."/>
            <person name="Jayaseelan J."/>
            <person name="Quiroz J."/>
            <person name="Blankenburg K."/>
            <person name="Nguyen L."/>
            <person name="Jackson L."/>
            <person name="Francisco L."/>
            <person name="Tang L.-Y."/>
            <person name="Pu L.-L."/>
            <person name="Perales L."/>
            <person name="Lorensuhewa L."/>
            <person name="Munidasa M."/>
            <person name="Coyle M."/>
            <person name="Taylor M."/>
            <person name="Puazo M."/>
            <person name="Firestine M."/>
            <person name="Scheel M."/>
            <person name="Javaid M."/>
            <person name="Wang M."/>
            <person name="Li M."/>
            <person name="Tabassum N."/>
            <person name="Saada N."/>
            <person name="Osuji N."/>
            <person name="Aqrawi P."/>
            <person name="Fu Q."/>
            <person name="Thornton R."/>
            <person name="Raj R."/>
            <person name="Goodspeed R."/>
            <person name="Mata R."/>
            <person name="Najjar R."/>
            <person name="Gubbala S."/>
            <person name="Lee S."/>
            <person name="Denson S."/>
            <person name="Patil S."/>
            <person name="Macmil S."/>
            <person name="Qi S."/>
            <person name="Matskevitch T."/>
            <person name="Palculict T."/>
            <person name="Mathew T."/>
            <person name="Vee V."/>
            <person name="Velamala V."/>
            <person name="Korchina V."/>
            <person name="Cai W."/>
            <person name="Liu W."/>
            <person name="Dai W."/>
            <person name="Zou X."/>
            <person name="Zhu Y."/>
            <person name="Zhang Y."/>
            <person name="Wu Y.-Q."/>
            <person name="Xin Y."/>
            <person name="Nazarath L."/>
            <person name="Kovar C."/>
            <person name="Han Y."/>
            <person name="Muzny D."/>
            <person name="Gibbs R."/>
        </authorList>
    </citation>
    <scope>NUCLEOTIDE SEQUENCE [LARGE SCALE GENOMIC DNA]</scope>
    <source>
        <strain evidence="4">Jacobina</strain>
    </source>
</reference>
<dbReference type="VEuPathDB" id="VectorBase:LLONM1_004231"/>
<evidence type="ECO:0000313" key="3">
    <source>
        <dbReference type="EnsemblMetazoa" id="LLOJ006207-PA"/>
    </source>
</evidence>
<feature type="signal peptide" evidence="1">
    <location>
        <begin position="1"/>
        <end position="16"/>
    </location>
</feature>
<dbReference type="Pfam" id="PF15868">
    <property type="entry name" value="MBF2"/>
    <property type="match status" value="1"/>
</dbReference>
<keyword evidence="4" id="KW-1185">Reference proteome</keyword>
<dbReference type="InterPro" id="IPR031734">
    <property type="entry name" value="MBF2"/>
</dbReference>
<feature type="chain" id="PRO_5044555646" evidence="1">
    <location>
        <begin position="17"/>
        <end position="167"/>
    </location>
</feature>
<keyword evidence="1" id="KW-0732">Signal</keyword>
<organism evidence="3 4">
    <name type="scientific">Lutzomyia longipalpis</name>
    <name type="common">Sand fly</name>
    <dbReference type="NCBI Taxonomy" id="7200"/>
    <lineage>
        <taxon>Eukaryota</taxon>
        <taxon>Metazoa</taxon>
        <taxon>Ecdysozoa</taxon>
        <taxon>Arthropoda</taxon>
        <taxon>Hexapoda</taxon>
        <taxon>Insecta</taxon>
        <taxon>Pterygota</taxon>
        <taxon>Neoptera</taxon>
        <taxon>Endopterygota</taxon>
        <taxon>Diptera</taxon>
        <taxon>Nematocera</taxon>
        <taxon>Psychodoidea</taxon>
        <taxon>Psychodidae</taxon>
        <taxon>Lutzomyia</taxon>
        <taxon>Lutzomyia</taxon>
    </lineage>
</organism>
<dbReference type="VEuPathDB" id="VectorBase:LLOJ006207"/>
<dbReference type="EMBL" id="AJWK01020005">
    <property type="status" value="NOT_ANNOTATED_CDS"/>
    <property type="molecule type" value="Genomic_DNA"/>
</dbReference>
<evidence type="ECO:0000256" key="1">
    <source>
        <dbReference type="SAM" id="SignalP"/>
    </source>
</evidence>